<keyword evidence="5 7" id="KW-0472">Membrane</keyword>
<dbReference type="InterPro" id="IPR050920">
    <property type="entry name" value="Nematode_rcpt-like_delta"/>
</dbReference>
<dbReference type="EMBL" id="UYYB01128778">
    <property type="protein sequence ID" value="VDM84256.1"/>
    <property type="molecule type" value="Genomic_DNA"/>
</dbReference>
<dbReference type="Pfam" id="PF10317">
    <property type="entry name" value="7TM_GPCR_Srd"/>
    <property type="match status" value="1"/>
</dbReference>
<dbReference type="Proteomes" id="UP000270094">
    <property type="component" value="Unassembled WGS sequence"/>
</dbReference>
<dbReference type="SUPFAM" id="SSF81321">
    <property type="entry name" value="Family A G protein-coupled receptor-like"/>
    <property type="match status" value="1"/>
</dbReference>
<evidence type="ECO:0000313" key="9">
    <source>
        <dbReference type="Proteomes" id="UP000270094"/>
    </source>
</evidence>
<comment type="similarity">
    <text evidence="2">Belongs to the nematode receptor-like protein srd family.</text>
</comment>
<name>A0A3P7JLH1_STRVU</name>
<feature type="transmembrane region" description="Helical" evidence="7">
    <location>
        <begin position="42"/>
        <end position="66"/>
    </location>
</feature>
<feature type="transmembrane region" description="Helical" evidence="7">
    <location>
        <begin position="123"/>
        <end position="144"/>
    </location>
</feature>
<dbReference type="GO" id="GO:0016020">
    <property type="term" value="C:membrane"/>
    <property type="evidence" value="ECO:0007669"/>
    <property type="project" value="UniProtKB-SubCell"/>
</dbReference>
<protein>
    <recommendedName>
        <fullName evidence="10">G-protein coupled receptors family 1 profile domain-containing protein</fullName>
    </recommendedName>
</protein>
<evidence type="ECO:0000256" key="1">
    <source>
        <dbReference type="ARBA" id="ARBA00004141"/>
    </source>
</evidence>
<evidence type="ECO:0000313" key="8">
    <source>
        <dbReference type="EMBL" id="VDM84256.1"/>
    </source>
</evidence>
<evidence type="ECO:0000256" key="2">
    <source>
        <dbReference type="ARBA" id="ARBA00009166"/>
    </source>
</evidence>
<organism evidence="8 9">
    <name type="scientific">Strongylus vulgaris</name>
    <name type="common">Blood worm</name>
    <dbReference type="NCBI Taxonomy" id="40348"/>
    <lineage>
        <taxon>Eukaryota</taxon>
        <taxon>Metazoa</taxon>
        <taxon>Ecdysozoa</taxon>
        <taxon>Nematoda</taxon>
        <taxon>Chromadorea</taxon>
        <taxon>Rhabditida</taxon>
        <taxon>Rhabditina</taxon>
        <taxon>Rhabditomorpha</taxon>
        <taxon>Strongyloidea</taxon>
        <taxon>Strongylidae</taxon>
        <taxon>Strongylus</taxon>
    </lineage>
</organism>
<sequence>ISFCSSGDREDLVKARITQLFGYNISNECVSGHLNILNWSTLYTVLLVTLPVAPGYTAILMLRRGIAMKLQAERHMSEYTRRMHHQLLQAIAYQACIPIFHVFAVSTYALGQFQIINHPILEYSTFTLVSFVSALSPVSSFYFIRPYRKWLKSQISVLSKSISYFVNARCERDDAISSLTWRRTDCCRADNATSEAYETRPMSAPETRHMSASETRQLSVPC</sequence>
<evidence type="ECO:0000256" key="5">
    <source>
        <dbReference type="ARBA" id="ARBA00023136"/>
    </source>
</evidence>
<keyword evidence="3 7" id="KW-0812">Transmembrane</keyword>
<gene>
    <name evidence="8" type="ORF">SVUK_LOCUS19254</name>
</gene>
<proteinExistence type="inferred from homology"/>
<dbReference type="AlphaFoldDB" id="A0A3P7JLH1"/>
<reference evidence="8 9" key="1">
    <citation type="submission" date="2018-11" db="EMBL/GenBank/DDBJ databases">
        <authorList>
            <consortium name="Pathogen Informatics"/>
        </authorList>
    </citation>
    <scope>NUCLEOTIDE SEQUENCE [LARGE SCALE GENOMIC DNA]</scope>
</reference>
<feature type="region of interest" description="Disordered" evidence="6">
    <location>
        <begin position="198"/>
        <end position="222"/>
    </location>
</feature>
<evidence type="ECO:0008006" key="10">
    <source>
        <dbReference type="Google" id="ProtNLM"/>
    </source>
</evidence>
<dbReference type="PANTHER" id="PTHR22945:SF90">
    <property type="entry name" value="G_PROTEIN_RECEP_F1_2 DOMAIN-CONTAINING PROTEIN"/>
    <property type="match status" value="1"/>
</dbReference>
<keyword evidence="4 7" id="KW-1133">Transmembrane helix</keyword>
<evidence type="ECO:0000256" key="4">
    <source>
        <dbReference type="ARBA" id="ARBA00022989"/>
    </source>
</evidence>
<evidence type="ECO:0000256" key="3">
    <source>
        <dbReference type="ARBA" id="ARBA00022692"/>
    </source>
</evidence>
<feature type="transmembrane region" description="Helical" evidence="7">
    <location>
        <begin position="87"/>
        <end position="111"/>
    </location>
</feature>
<feature type="compositionally biased region" description="Polar residues" evidence="6">
    <location>
        <begin position="212"/>
        <end position="222"/>
    </location>
</feature>
<feature type="non-terminal residue" evidence="8">
    <location>
        <position position="1"/>
    </location>
</feature>
<comment type="subcellular location">
    <subcellularLocation>
        <location evidence="1">Membrane</location>
        <topology evidence="1">Multi-pass membrane protein</topology>
    </subcellularLocation>
</comment>
<evidence type="ECO:0000256" key="6">
    <source>
        <dbReference type="SAM" id="MobiDB-lite"/>
    </source>
</evidence>
<dbReference type="OrthoDB" id="5859769at2759"/>
<keyword evidence="9" id="KW-1185">Reference proteome</keyword>
<evidence type="ECO:0000256" key="7">
    <source>
        <dbReference type="SAM" id="Phobius"/>
    </source>
</evidence>
<dbReference type="InterPro" id="IPR019421">
    <property type="entry name" value="7TM_GPCR_serpentine_rcpt_Srd"/>
</dbReference>
<accession>A0A3P7JLH1</accession>
<dbReference type="PANTHER" id="PTHR22945">
    <property type="entry name" value="SERPENTINE RECEPTOR, CLASS D DELTA"/>
    <property type="match status" value="1"/>
</dbReference>